<dbReference type="RefSeq" id="WP_137262663.1">
    <property type="nucleotide sequence ID" value="NZ_SZQL01000012.1"/>
</dbReference>
<dbReference type="Pfam" id="PF02746">
    <property type="entry name" value="MR_MLE_N"/>
    <property type="match status" value="1"/>
</dbReference>
<protein>
    <submittedName>
        <fullName evidence="5">Mandelate racemase</fullName>
    </submittedName>
</protein>
<dbReference type="InterPro" id="IPR029065">
    <property type="entry name" value="Enolase_C-like"/>
</dbReference>
<sequence length="360" mass="40130">MKIKTLTTSVYTVPTASPEADGTFEWNSTTMILVELEAGGKKGLGYTYASIAVATLIDKSLKDMVIGKDAMNIIAIRTVLIQHIRNNGVCGIAFMAVSAIDNALWDLKAKIVELPLCTLLGQAKEGMLLYGSGGFTNYTDKQLKKQLEAWLQQEVKYVKMKIGRDEKRDIERVKNAHRIIGNDAALFVDANGAYSARQALYMAEVFSQYNISWFEEPVSSDNLEGLQFIRNGVQHYIQIAAGEYGYQLNYFKHMLSHKAVDVLQADATRCGGISGFLQVGHLCEAFQIPFSSHCAPALHLHAAIALPNFYIAEYFYDHERLESLLFDGVSPPLNGMLTPDLTRPGFGLEFKYQDAEKYKR</sequence>
<dbReference type="InterPro" id="IPR013341">
    <property type="entry name" value="Mandelate_racemase_N_dom"/>
</dbReference>
<name>A0A4V5UU10_9BACT</name>
<gene>
    <name evidence="5" type="ORF">FC093_15230</name>
</gene>
<dbReference type="InterPro" id="IPR018110">
    <property type="entry name" value="Mandel_Rmase/mucon_lact_enz_CS"/>
</dbReference>
<accession>A0A4V5UU10</accession>
<keyword evidence="3" id="KW-0460">Magnesium</keyword>
<evidence type="ECO:0000313" key="6">
    <source>
        <dbReference type="Proteomes" id="UP000305848"/>
    </source>
</evidence>
<dbReference type="InterPro" id="IPR029017">
    <property type="entry name" value="Enolase-like_N"/>
</dbReference>
<dbReference type="SFLD" id="SFLDG00179">
    <property type="entry name" value="mandelate_racemase"/>
    <property type="match status" value="1"/>
</dbReference>
<dbReference type="GO" id="GO:0000287">
    <property type="term" value="F:magnesium ion binding"/>
    <property type="evidence" value="ECO:0007669"/>
    <property type="project" value="TreeGrafter"/>
</dbReference>
<reference evidence="5 6" key="1">
    <citation type="submission" date="2019-05" db="EMBL/GenBank/DDBJ databases">
        <title>Panacibacter sp. strain 17mud1-8 Genome sequencing and assembly.</title>
        <authorList>
            <person name="Chhetri G."/>
        </authorList>
    </citation>
    <scope>NUCLEOTIDE SEQUENCE [LARGE SCALE GENOMIC DNA]</scope>
    <source>
        <strain evidence="5 6">17mud1-8</strain>
    </source>
</reference>
<keyword evidence="2" id="KW-0479">Metal-binding</keyword>
<comment type="cofactor">
    <cofactor evidence="1">
        <name>Mg(2+)</name>
        <dbReference type="ChEBI" id="CHEBI:18420"/>
    </cofactor>
</comment>
<organism evidence="5 6">
    <name type="scientific">Ilyomonas limi</name>
    <dbReference type="NCBI Taxonomy" id="2575867"/>
    <lineage>
        <taxon>Bacteria</taxon>
        <taxon>Pseudomonadati</taxon>
        <taxon>Bacteroidota</taxon>
        <taxon>Chitinophagia</taxon>
        <taxon>Chitinophagales</taxon>
        <taxon>Chitinophagaceae</taxon>
        <taxon>Ilyomonas</taxon>
    </lineage>
</organism>
<dbReference type="SUPFAM" id="SSF51604">
    <property type="entry name" value="Enolase C-terminal domain-like"/>
    <property type="match status" value="1"/>
</dbReference>
<evidence type="ECO:0000256" key="1">
    <source>
        <dbReference type="ARBA" id="ARBA00001946"/>
    </source>
</evidence>
<dbReference type="InterPro" id="IPR013342">
    <property type="entry name" value="Mandelate_racemase_C"/>
</dbReference>
<dbReference type="EMBL" id="SZQL01000012">
    <property type="protein sequence ID" value="TKK67233.1"/>
    <property type="molecule type" value="Genomic_DNA"/>
</dbReference>
<proteinExistence type="predicted"/>
<dbReference type="PANTHER" id="PTHR13794:SF58">
    <property type="entry name" value="MITOCHONDRIAL ENOLASE SUPERFAMILY MEMBER 1"/>
    <property type="match status" value="1"/>
</dbReference>
<dbReference type="CDD" id="cd03328">
    <property type="entry name" value="MR_like_3"/>
    <property type="match status" value="1"/>
</dbReference>
<dbReference type="SUPFAM" id="SSF54826">
    <property type="entry name" value="Enolase N-terminal domain-like"/>
    <property type="match status" value="1"/>
</dbReference>
<dbReference type="PANTHER" id="PTHR13794">
    <property type="entry name" value="ENOLASE SUPERFAMILY, MANDELATE RACEMASE"/>
    <property type="match status" value="1"/>
</dbReference>
<dbReference type="GO" id="GO:0009063">
    <property type="term" value="P:amino acid catabolic process"/>
    <property type="evidence" value="ECO:0007669"/>
    <property type="project" value="InterPro"/>
</dbReference>
<dbReference type="InterPro" id="IPR046945">
    <property type="entry name" value="RHMD-like"/>
</dbReference>
<dbReference type="Gene3D" id="3.30.390.10">
    <property type="entry name" value="Enolase-like, N-terminal domain"/>
    <property type="match status" value="1"/>
</dbReference>
<evidence type="ECO:0000256" key="2">
    <source>
        <dbReference type="ARBA" id="ARBA00022723"/>
    </source>
</evidence>
<dbReference type="SFLD" id="SFLDS00001">
    <property type="entry name" value="Enolase"/>
    <property type="match status" value="1"/>
</dbReference>
<dbReference type="InterPro" id="IPR036849">
    <property type="entry name" value="Enolase-like_C_sf"/>
</dbReference>
<dbReference type="GO" id="GO:0016854">
    <property type="term" value="F:racemase and epimerase activity"/>
    <property type="evidence" value="ECO:0007669"/>
    <property type="project" value="UniProtKB-ARBA"/>
</dbReference>
<dbReference type="GO" id="GO:0016836">
    <property type="term" value="F:hydro-lyase activity"/>
    <property type="evidence" value="ECO:0007669"/>
    <property type="project" value="TreeGrafter"/>
</dbReference>
<dbReference type="PROSITE" id="PS00908">
    <property type="entry name" value="MR_MLE_1"/>
    <property type="match status" value="1"/>
</dbReference>
<keyword evidence="6" id="KW-1185">Reference proteome</keyword>
<dbReference type="Proteomes" id="UP000305848">
    <property type="component" value="Unassembled WGS sequence"/>
</dbReference>
<dbReference type="Gene3D" id="3.20.20.120">
    <property type="entry name" value="Enolase-like C-terminal domain"/>
    <property type="match status" value="1"/>
</dbReference>
<dbReference type="GO" id="GO:0016052">
    <property type="term" value="P:carbohydrate catabolic process"/>
    <property type="evidence" value="ECO:0007669"/>
    <property type="project" value="TreeGrafter"/>
</dbReference>
<dbReference type="AlphaFoldDB" id="A0A4V5UU10"/>
<dbReference type="OrthoDB" id="9775391at2"/>
<evidence type="ECO:0000313" key="5">
    <source>
        <dbReference type="EMBL" id="TKK67233.1"/>
    </source>
</evidence>
<comment type="caution">
    <text evidence="5">The sequence shown here is derived from an EMBL/GenBank/DDBJ whole genome shotgun (WGS) entry which is preliminary data.</text>
</comment>
<feature type="domain" description="Mandelate racemase/muconate lactonizing enzyme C-terminal" evidence="4">
    <location>
        <begin position="140"/>
        <end position="236"/>
    </location>
</feature>
<dbReference type="SMART" id="SM00922">
    <property type="entry name" value="MR_MLE"/>
    <property type="match status" value="1"/>
</dbReference>
<evidence type="ECO:0000259" key="4">
    <source>
        <dbReference type="SMART" id="SM00922"/>
    </source>
</evidence>
<dbReference type="Pfam" id="PF13378">
    <property type="entry name" value="MR_MLE_C"/>
    <property type="match status" value="1"/>
</dbReference>
<evidence type="ECO:0000256" key="3">
    <source>
        <dbReference type="ARBA" id="ARBA00022842"/>
    </source>
</evidence>